<keyword evidence="6" id="KW-1185">Reference proteome</keyword>
<protein>
    <submittedName>
        <fullName evidence="5">Peptidoglycan/LPS O-acetylase OafA/YrhL, contains acyltransferase and SGNH-hydrolase domains</fullName>
    </submittedName>
</protein>
<reference evidence="5" key="1">
    <citation type="submission" date="2022-06" db="EMBL/GenBank/DDBJ databases">
        <title>Genomic Encyclopedia of Archaeal and Bacterial Type Strains, Phase II (KMG-II): from individual species to whole genera.</title>
        <authorList>
            <person name="Goeker M."/>
        </authorList>
    </citation>
    <scope>NUCLEOTIDE SEQUENCE</scope>
    <source>
        <strain evidence="5">DSM 26652</strain>
    </source>
</reference>
<dbReference type="RefSeq" id="WP_253833219.1">
    <property type="nucleotide sequence ID" value="NZ_JAMTCS010000002.1"/>
</dbReference>
<dbReference type="InterPro" id="IPR043968">
    <property type="entry name" value="SGNH"/>
</dbReference>
<dbReference type="GO" id="GO:0016020">
    <property type="term" value="C:membrane"/>
    <property type="evidence" value="ECO:0007669"/>
    <property type="project" value="TreeGrafter"/>
</dbReference>
<dbReference type="EMBL" id="JAMTCS010000002">
    <property type="protein sequence ID" value="MCP2263585.1"/>
    <property type="molecule type" value="Genomic_DNA"/>
</dbReference>
<dbReference type="Pfam" id="PF19040">
    <property type="entry name" value="SGNH"/>
    <property type="match status" value="1"/>
</dbReference>
<feature type="transmembrane region" description="Helical" evidence="2">
    <location>
        <begin position="224"/>
        <end position="245"/>
    </location>
</feature>
<feature type="transmembrane region" description="Helical" evidence="2">
    <location>
        <begin position="285"/>
        <end position="304"/>
    </location>
</feature>
<feature type="transmembrane region" description="Helical" evidence="2">
    <location>
        <begin position="349"/>
        <end position="367"/>
    </location>
</feature>
<evidence type="ECO:0000256" key="1">
    <source>
        <dbReference type="SAM" id="MobiDB-lite"/>
    </source>
</evidence>
<dbReference type="PANTHER" id="PTHR23028:SF53">
    <property type="entry name" value="ACYL_TRANSF_3 DOMAIN-CONTAINING PROTEIN"/>
    <property type="match status" value="1"/>
</dbReference>
<evidence type="ECO:0000256" key="2">
    <source>
        <dbReference type="SAM" id="Phobius"/>
    </source>
</evidence>
<dbReference type="AlphaFoldDB" id="A0A9X2G058"/>
<feature type="transmembrane region" description="Helical" evidence="2">
    <location>
        <begin position="100"/>
        <end position="119"/>
    </location>
</feature>
<dbReference type="GO" id="GO:0009103">
    <property type="term" value="P:lipopolysaccharide biosynthetic process"/>
    <property type="evidence" value="ECO:0007669"/>
    <property type="project" value="TreeGrafter"/>
</dbReference>
<dbReference type="InterPro" id="IPR002656">
    <property type="entry name" value="Acyl_transf_3_dom"/>
</dbReference>
<keyword evidence="5" id="KW-0808">Transferase</keyword>
<feature type="transmembrane region" description="Helical" evidence="2">
    <location>
        <begin position="197"/>
        <end position="218"/>
    </location>
</feature>
<accession>A0A9X2G058</accession>
<feature type="domain" description="SGNH" evidence="4">
    <location>
        <begin position="482"/>
        <end position="688"/>
    </location>
</feature>
<comment type="caution">
    <text evidence="5">The sequence shown here is derived from an EMBL/GenBank/DDBJ whole genome shotgun (WGS) entry which is preliminary data.</text>
</comment>
<dbReference type="Pfam" id="PF01757">
    <property type="entry name" value="Acyl_transf_3"/>
    <property type="match status" value="1"/>
</dbReference>
<evidence type="ECO:0000259" key="3">
    <source>
        <dbReference type="Pfam" id="PF01757"/>
    </source>
</evidence>
<keyword evidence="2" id="KW-1133">Transmembrane helix</keyword>
<evidence type="ECO:0000313" key="6">
    <source>
        <dbReference type="Proteomes" id="UP001139493"/>
    </source>
</evidence>
<keyword evidence="5" id="KW-0012">Acyltransferase</keyword>
<feature type="transmembrane region" description="Helical" evidence="2">
    <location>
        <begin position="61"/>
        <end position="79"/>
    </location>
</feature>
<dbReference type="GO" id="GO:0016747">
    <property type="term" value="F:acyltransferase activity, transferring groups other than amino-acyl groups"/>
    <property type="evidence" value="ECO:0007669"/>
    <property type="project" value="InterPro"/>
</dbReference>
<evidence type="ECO:0000313" key="5">
    <source>
        <dbReference type="EMBL" id="MCP2263585.1"/>
    </source>
</evidence>
<keyword evidence="2" id="KW-0472">Membrane</keyword>
<dbReference type="InterPro" id="IPR050879">
    <property type="entry name" value="Acyltransferase_3"/>
</dbReference>
<feature type="transmembrane region" description="Helical" evidence="2">
    <location>
        <begin position="163"/>
        <end position="185"/>
    </location>
</feature>
<feature type="transmembrane region" description="Helical" evidence="2">
    <location>
        <begin position="257"/>
        <end position="279"/>
    </location>
</feature>
<dbReference type="PANTHER" id="PTHR23028">
    <property type="entry name" value="ACETYLTRANSFERASE"/>
    <property type="match status" value="1"/>
</dbReference>
<evidence type="ECO:0000259" key="4">
    <source>
        <dbReference type="Pfam" id="PF19040"/>
    </source>
</evidence>
<feature type="region of interest" description="Disordered" evidence="1">
    <location>
        <begin position="1"/>
        <end position="26"/>
    </location>
</feature>
<sequence length="704" mass="75139">MTTLSRTSSPRPRPDAPAGADAGAPHASARSSWVPELHGLRGLALALVVLFHLFGHGRVSGGVDVFLVVSGYLATATLLRRAERRALDPVAYWGRTFVRLAPPALVVLAATALLMVLTAPENTWLQTLREIFATATYWVNWEMISGQLAYGAAGPGTSPVQHFWSLSVQAQFFVVWPLLILLVAAAVRRTRVPVHTALTVVTAGATVWSFVFAAQLAAADQAVAYFHSGARFWELGAGALAFLLGRWVRVPGPVRPVLAWAGLALVVACGFVLDGGALFPGPLALWPVLGTLFVMFGSGGGDASDSPTRLMRFLGWRPLTWIADRSYSLYIWHWPLLIAYLNLRDRTQIGIRGAVLILTVAVLLAWVTDLTVARGAQAFRDRRGDRPALVAAVLAVTLVAVPTATWVNAAERQQAADLAALSAPVPSERYPGALALTEGATPAEAEVRPAPVVAAEDVPESQVEPGCVQGHGREMPNGIEVLTCDIHAPAAPTRTVVMVGASHVMQWVPAFERIAQENDWHLVLVAKQGCRMQDPATEVQGFPSCLPWNEDLVGVLDGIAPDAVVVDGTETGVATGVAERILPGQLAAWQKLDAQGVPVLALRDNMRFPTNPVDCVAEHGADGDCGRARDEILGAPDPLTTTPGVPDSLVPVDLNDALCTADECPAVVGNVLVYRDDDHISATYVRTVTGYLDGLLHRDAPWLF</sequence>
<name>A0A9X2G058_9MICO</name>
<feature type="domain" description="Acyltransferase 3" evidence="3">
    <location>
        <begin position="36"/>
        <end position="368"/>
    </location>
</feature>
<proteinExistence type="predicted"/>
<keyword evidence="2" id="KW-0812">Transmembrane</keyword>
<dbReference type="Proteomes" id="UP001139493">
    <property type="component" value="Unassembled WGS sequence"/>
</dbReference>
<feature type="transmembrane region" description="Helical" evidence="2">
    <location>
        <begin position="388"/>
        <end position="407"/>
    </location>
</feature>
<gene>
    <name evidence="5" type="ORF">APR03_000916</name>
</gene>
<feature type="transmembrane region" description="Helical" evidence="2">
    <location>
        <begin position="325"/>
        <end position="343"/>
    </location>
</feature>
<organism evidence="5 6">
    <name type="scientific">Promicromonospora thailandica</name>
    <dbReference type="NCBI Taxonomy" id="765201"/>
    <lineage>
        <taxon>Bacteria</taxon>
        <taxon>Bacillati</taxon>
        <taxon>Actinomycetota</taxon>
        <taxon>Actinomycetes</taxon>
        <taxon>Micrococcales</taxon>
        <taxon>Promicromonosporaceae</taxon>
        <taxon>Promicromonospora</taxon>
    </lineage>
</organism>